<protein>
    <submittedName>
        <fullName evidence="9">Sulfur oxidation protein DsrM</fullName>
        <ecNumber evidence="9">1.7.99.4</ecNumber>
    </submittedName>
</protein>
<reference evidence="9" key="1">
    <citation type="journal article" date="2012" name="ISME J.">
        <title>Roseobacter clade bacteria are abundant in coastal sediments and encode a novel combination of sulfur oxidation genes.</title>
        <authorList>
            <person name="Lenk S."/>
            <person name="Moraru C."/>
            <person name="Hahnke S."/>
            <person name="Arnds J."/>
            <person name="Richter M."/>
            <person name="Kube M."/>
            <person name="Reinhardt R."/>
            <person name="Brinkhoff T."/>
            <person name="Harder J."/>
            <person name="Amann R."/>
            <person name="Mussmann M."/>
        </authorList>
    </citation>
    <scope>NUCLEOTIDE SEQUENCE</scope>
</reference>
<keyword evidence="6 7" id="KW-0472">Membrane</keyword>
<comment type="subcellular location">
    <subcellularLocation>
        <location evidence="1">Cell membrane</location>
        <topology evidence="1">Multi-pass membrane protein</topology>
    </subcellularLocation>
</comment>
<dbReference type="EMBL" id="JQ256781">
    <property type="protein sequence ID" value="AFI78412.1"/>
    <property type="molecule type" value="Genomic_DNA"/>
</dbReference>
<name>I1X4I7_9BACT</name>
<evidence type="ECO:0000256" key="3">
    <source>
        <dbReference type="ARBA" id="ARBA00022692"/>
    </source>
</evidence>
<dbReference type="InterPro" id="IPR036197">
    <property type="entry name" value="NarG-like_sf"/>
</dbReference>
<feature type="transmembrane region" description="Helical" evidence="7">
    <location>
        <begin position="6"/>
        <end position="24"/>
    </location>
</feature>
<dbReference type="SUPFAM" id="SSF103501">
    <property type="entry name" value="Respiratory nitrate reductase 1 gamma chain"/>
    <property type="match status" value="1"/>
</dbReference>
<evidence type="ECO:0000259" key="8">
    <source>
        <dbReference type="Pfam" id="PF02665"/>
    </source>
</evidence>
<keyword evidence="2" id="KW-1003">Cell membrane</keyword>
<dbReference type="GO" id="GO:0016491">
    <property type="term" value="F:oxidoreductase activity"/>
    <property type="evidence" value="ECO:0007669"/>
    <property type="project" value="UniProtKB-KW"/>
</dbReference>
<proteinExistence type="predicted"/>
<keyword evidence="3 7" id="KW-0812">Transmembrane</keyword>
<dbReference type="EC" id="1.7.99.4" evidence="9"/>
<evidence type="ECO:0000256" key="4">
    <source>
        <dbReference type="ARBA" id="ARBA00022989"/>
    </source>
</evidence>
<evidence type="ECO:0000256" key="5">
    <source>
        <dbReference type="ARBA" id="ARBA00023002"/>
    </source>
</evidence>
<feature type="domain" description="NarG-like" evidence="8">
    <location>
        <begin position="77"/>
        <end position="217"/>
    </location>
</feature>
<sequence>MSFLTIAFAALFYAATILLVVGLARRIVLYWKTPAPLKIPTTPAPTTQGGVVLRMFREVVFFESLFKSTKWTWLFGWLFHVALFAVLFRHLRYFSESDIILGAVAFVSPLFKYLAFAMIAGLVGLWIRRLFVDRVRYISAPSDHLMLLLLLLIGISGAMTTFVTHTDVVAVKGFFRALMTFNFDGMPNLPTDPLMVVHLFLVAVLMIIFPISKLLHAPGVFFSPTRNQIDNPREQRHVADWARKLEQ</sequence>
<feature type="transmembrane region" description="Helical" evidence="7">
    <location>
        <begin position="195"/>
        <end position="216"/>
    </location>
</feature>
<evidence type="ECO:0000256" key="1">
    <source>
        <dbReference type="ARBA" id="ARBA00004651"/>
    </source>
</evidence>
<evidence type="ECO:0000256" key="7">
    <source>
        <dbReference type="SAM" id="Phobius"/>
    </source>
</evidence>
<dbReference type="Gene3D" id="1.20.950.20">
    <property type="entry name" value="Transmembrane di-heme cytochromes, Chain C"/>
    <property type="match status" value="1"/>
</dbReference>
<accession>I1X4I7</accession>
<feature type="transmembrane region" description="Helical" evidence="7">
    <location>
        <begin position="147"/>
        <end position="175"/>
    </location>
</feature>
<gene>
    <name evidence="9" type="primary">dsrM</name>
    <name evidence="9" type="ORF">ws020C1_0007</name>
</gene>
<evidence type="ECO:0000256" key="6">
    <source>
        <dbReference type="ARBA" id="ARBA00023136"/>
    </source>
</evidence>
<dbReference type="GO" id="GO:0005886">
    <property type="term" value="C:plasma membrane"/>
    <property type="evidence" value="ECO:0007669"/>
    <property type="project" value="UniProtKB-SubCell"/>
</dbReference>
<evidence type="ECO:0000313" key="9">
    <source>
        <dbReference type="EMBL" id="AFI78412.1"/>
    </source>
</evidence>
<keyword evidence="5 9" id="KW-0560">Oxidoreductase</keyword>
<feature type="transmembrane region" description="Helical" evidence="7">
    <location>
        <begin position="100"/>
        <end position="127"/>
    </location>
</feature>
<evidence type="ECO:0000256" key="2">
    <source>
        <dbReference type="ARBA" id="ARBA00022475"/>
    </source>
</evidence>
<dbReference type="AlphaFoldDB" id="I1X4I7"/>
<keyword evidence="4 7" id="KW-1133">Transmembrane helix</keyword>
<dbReference type="InterPro" id="IPR023234">
    <property type="entry name" value="NarG-like_domain"/>
</dbReference>
<feature type="transmembrane region" description="Helical" evidence="7">
    <location>
        <begin position="71"/>
        <end position="88"/>
    </location>
</feature>
<dbReference type="Pfam" id="PF02665">
    <property type="entry name" value="Nitrate_red_gam"/>
    <property type="match status" value="1"/>
</dbReference>
<organism evidence="9">
    <name type="scientific">uncultured bacterium ws020C1</name>
    <dbReference type="NCBI Taxonomy" id="1131823"/>
    <lineage>
        <taxon>Bacteria</taxon>
        <taxon>environmental samples</taxon>
    </lineage>
</organism>